<dbReference type="Proteomes" id="UP001149719">
    <property type="component" value="Unassembled WGS sequence"/>
</dbReference>
<gene>
    <name evidence="4" type="ORF">O1D97_06630</name>
</gene>
<evidence type="ECO:0000313" key="5">
    <source>
        <dbReference type="Proteomes" id="UP001149719"/>
    </source>
</evidence>
<dbReference type="InterPro" id="IPR018511">
    <property type="entry name" value="Hemolysin-typ_Ca-bd_CS"/>
</dbReference>
<dbReference type="InterPro" id="IPR039005">
    <property type="entry name" value="CSPG_rpt"/>
</dbReference>
<keyword evidence="2" id="KW-0106">Calcium</keyword>
<proteinExistence type="predicted"/>
<dbReference type="InterPro" id="IPR028994">
    <property type="entry name" value="Integrin_alpha_N"/>
</dbReference>
<sequence>MPHAIEHSILFVDTHVDDYMTLINGVEHATKIVILHPDQDGIEQISQTLNQHAELEEIHILSHGSEAELVIGNGSLNQSNLDAYQSLLKNWSNALSDTAGIVLYGCNVAKGAIGQHFIQQLAALTGASVTASNNLTGSAELGGGWSFESTNKEKTTDLIFSVAARQQYPFTLTPIPIEPTLTSATYDAASGTLIITGTDFTSSGGDDVIASKITLTGEGGETYTLTDTANVEISSATAATLILSVTDKDRLNQIFNKDGSSSTSSTIYDIDGAAGFIANSPGSADTDNNSVTVSHVPAPTITSSTFDAATGTLVITGTGFLKKSGASNDVDITRLSFTGNQGNSYQLTNNSGVEISSSTSASIILSDTDKMHILGLLNKNGTAAEDATTYNLIAAENWMTGAASPNNVADSVNVITVSNVTGPTLSSVNYNPITGLLEVTGTHFFKKFGADNDIDVSRLTFTGEMGNSYTLTTTADVDISSSSRFSVILTGTDKTDIDILLNKKGSTSLDSTVYNLAFSDGWLTGADNSTDISDSTMAVLVSDRPPQLADKSPSLATIEEDLGPPNHLSTLNSTLISDLINQGGSLDNYSDQDGDVLGGIAITGISAFGSLYYDDVIGGNSYWYKLTRANISETNAFALQADTRIYFKPDKDFHGTLSDAFTFQAMSASSYSSQFVDITSSSLFSKESDTVSVTINSINDAPILSVLMDSGQRLGSSSSRDVTLADVDGDGDLDMIEANSFSQPNRIWLNDGIGNFTDSGQTLGNDVSYGLAVGDLDGDGDQDIVASSDGGANHIYINDGHGNFTESSQMLASSDSQNVFLGDLDGDGDLDMIDLTSGPNRVFINNGAGLFTDSTQVLGGSGVSSDAAIGDVDGDGDQDIVIANSQGNENRLWLNDGHGVFSDSGQLLGSNDSRRLVMADFDGDNDLDLVFVNRNATGEQIYFNNGQGIFTDSGQTLTNGEESAISAGDIDGDGDLDLFISNSLEQPDTLWLNNGKGMFTDSGLSIGLSSGNGNAIGDIDNDGDLDVVIANNLQQNWVWMNNGTNTSTLVEGRSVAIKLNGYDPDDSGTELNYTVTSAPSYGQLELSNAPGVSISTFTQDDIDNDRVIYKHQGNNASTDNFEFTLSDGGENGAGVATGTFTITVTRASQPQSPFTTIDGTQVLIQETTNAQGETVSTTTISPVVASRIDNNTGHLELADIPLLFTDNTRTIAKLAVGLPINIGITATGIATPLTPNKAIEELISLINTKVSNNDSSKDAMLANANAFLKQLNAEPGKTLVVHSLVMTVGDALALAPEEAILISGSSQSQSEVPDAVQEALIIDASALPPGTMINLQDVEFAIIIGPITLGGGDGKNIVFADSSSHTIVLGAEDDELHGGGGDDFIGSRGGDDRLFGDDGNDRVIGGEGNDYLEGGIGDDVLQGGQSDAGTFSFHLTQQDTLFVAFKANNLATAEQDNIDFILEQNTEWTSDMRMAFTRDISSLKTISLLYQAALDKLPTVEEVNALLAFNYTDSQLANLAYRAYLEQNRGLSNLTLEEKMTRLMSSIWGESRVTKEDVQSGVDYLSNKGTWIDGFLILSQHDNHIKSLITSKNELKLVDDFNTDETGWSSDTGNDVLFGGEGNDILVGGSGSDILNGGDGTDIIVQYGADTNYQFLIGIEGLILSRLGTQERDTLIDVEQLVLSDQTVNISSSNLAIENLHSITALYQLMTRDAPTLIYLNNAEAEPINLAAQAEALMLDVRYQQKWGQMDNATFVRELSTDIFGTAFQGEDLAYWTDGLDSGNISRGDTFVSAVGVQSYQEEIFKGDGVLIL</sequence>
<dbReference type="SUPFAM" id="SSF51120">
    <property type="entry name" value="beta-Roll"/>
    <property type="match status" value="2"/>
</dbReference>
<dbReference type="EMBL" id="JAPUBN010000013">
    <property type="protein sequence ID" value="MCZ2721330.1"/>
    <property type="molecule type" value="Genomic_DNA"/>
</dbReference>
<evidence type="ECO:0000256" key="1">
    <source>
        <dbReference type="ARBA" id="ARBA00022729"/>
    </source>
</evidence>
<dbReference type="PROSITE" id="PS00330">
    <property type="entry name" value="HEMOLYSIN_CALCIUM"/>
    <property type="match status" value="2"/>
</dbReference>
<dbReference type="PRINTS" id="PR00313">
    <property type="entry name" value="CABNDNGRPT"/>
</dbReference>
<reference evidence="4" key="1">
    <citation type="submission" date="2022-12" db="EMBL/GenBank/DDBJ databases">
        <title>Marinomonas 15G1-11 sp. nov, isolated from marine algae.</title>
        <authorList>
            <person name="Butt M."/>
            <person name="Choi D.G."/>
            <person name="Kim J.M."/>
            <person name="Lee J.K."/>
            <person name="Baek J.H."/>
            <person name="Jeon C.O."/>
        </authorList>
    </citation>
    <scope>NUCLEOTIDE SEQUENCE</scope>
    <source>
        <strain evidence="4">15G1-11</strain>
    </source>
</reference>
<evidence type="ECO:0000313" key="4">
    <source>
        <dbReference type="EMBL" id="MCZ2721330.1"/>
    </source>
</evidence>
<comment type="caution">
    <text evidence="4">The sequence shown here is derived from an EMBL/GenBank/DDBJ whole genome shotgun (WGS) entry which is preliminary data.</text>
</comment>
<accession>A0ABT4JSH0</accession>
<dbReference type="PANTHER" id="PTHR44103">
    <property type="entry name" value="PROPROTEIN CONVERTASE P"/>
    <property type="match status" value="1"/>
</dbReference>
<feature type="domain" description="DUF4347" evidence="3">
    <location>
        <begin position="9"/>
        <end position="172"/>
    </location>
</feature>
<dbReference type="Pfam" id="PF14252">
    <property type="entry name" value="DUF4347"/>
    <property type="match status" value="1"/>
</dbReference>
<evidence type="ECO:0000256" key="2">
    <source>
        <dbReference type="ARBA" id="ARBA00022837"/>
    </source>
</evidence>
<organism evidence="4 5">
    <name type="scientific">Marinomonas phaeophyticola</name>
    <dbReference type="NCBI Taxonomy" id="3004091"/>
    <lineage>
        <taxon>Bacteria</taxon>
        <taxon>Pseudomonadati</taxon>
        <taxon>Pseudomonadota</taxon>
        <taxon>Gammaproteobacteria</taxon>
        <taxon>Oceanospirillales</taxon>
        <taxon>Oceanospirillaceae</taxon>
        <taxon>Marinomonas</taxon>
    </lineage>
</organism>
<dbReference type="InterPro" id="IPR001343">
    <property type="entry name" value="Hemolysn_Ca-bd"/>
</dbReference>
<dbReference type="RefSeq" id="WP_269124015.1">
    <property type="nucleotide sequence ID" value="NZ_JAPUBN010000013.1"/>
</dbReference>
<name>A0ABT4JSH0_9GAMM</name>
<evidence type="ECO:0000259" key="3">
    <source>
        <dbReference type="Pfam" id="PF14252"/>
    </source>
</evidence>
<dbReference type="InterPro" id="IPR025592">
    <property type="entry name" value="DUF4347"/>
</dbReference>
<dbReference type="InterPro" id="IPR011049">
    <property type="entry name" value="Serralysin-like_metalloprot_C"/>
</dbReference>
<dbReference type="InterPro" id="IPR013517">
    <property type="entry name" value="FG-GAP"/>
</dbReference>
<protein>
    <submittedName>
        <fullName evidence="4">DUF4347 domain-containing protein</fullName>
    </submittedName>
</protein>
<dbReference type="PROSITE" id="PS51854">
    <property type="entry name" value="CSPG"/>
    <property type="match status" value="1"/>
</dbReference>
<dbReference type="Pfam" id="PF13517">
    <property type="entry name" value="FG-GAP_3"/>
    <property type="match status" value="3"/>
</dbReference>
<dbReference type="Pfam" id="PF16184">
    <property type="entry name" value="Cadherin_3"/>
    <property type="match status" value="1"/>
</dbReference>
<keyword evidence="5" id="KW-1185">Reference proteome</keyword>
<dbReference type="Gene3D" id="2.130.10.130">
    <property type="entry name" value="Integrin alpha, N-terminal"/>
    <property type="match status" value="2"/>
</dbReference>
<dbReference type="Gene3D" id="2.150.10.10">
    <property type="entry name" value="Serralysin-like metalloprotease, C-terminal"/>
    <property type="match status" value="2"/>
</dbReference>
<dbReference type="SUPFAM" id="SSF69318">
    <property type="entry name" value="Integrin alpha N-terminal domain"/>
    <property type="match status" value="2"/>
</dbReference>
<keyword evidence="1" id="KW-0732">Signal</keyword>
<dbReference type="PANTHER" id="PTHR44103:SF1">
    <property type="entry name" value="PROPROTEIN CONVERTASE P"/>
    <property type="match status" value="1"/>
</dbReference>
<dbReference type="Pfam" id="PF00353">
    <property type="entry name" value="HemolysinCabind"/>
    <property type="match status" value="3"/>
</dbReference>